<dbReference type="WBParaSite" id="L893_g21641.t3">
    <property type="protein sequence ID" value="L893_g21641.t3"/>
    <property type="gene ID" value="L893_g21641"/>
</dbReference>
<evidence type="ECO:0000256" key="7">
    <source>
        <dbReference type="ARBA" id="ARBA00023242"/>
    </source>
</evidence>
<dbReference type="Proteomes" id="UP000095287">
    <property type="component" value="Unplaced"/>
</dbReference>
<dbReference type="PANTHER" id="PTHR13142">
    <property type="entry name" value="INNER CENTROMERE PROTEIN"/>
    <property type="match status" value="1"/>
</dbReference>
<dbReference type="GO" id="GO:0051257">
    <property type="term" value="P:meiotic spindle midzone assembly"/>
    <property type="evidence" value="ECO:0007669"/>
    <property type="project" value="TreeGrafter"/>
</dbReference>
<accession>A0A1I7Z0C9</accession>
<evidence type="ECO:0000256" key="3">
    <source>
        <dbReference type="ARBA" id="ARBA00010042"/>
    </source>
</evidence>
<feature type="compositionally biased region" description="Acidic residues" evidence="8">
    <location>
        <begin position="244"/>
        <end position="253"/>
    </location>
</feature>
<dbReference type="GO" id="GO:0005634">
    <property type="term" value="C:nucleus"/>
    <property type="evidence" value="ECO:0007669"/>
    <property type="project" value="UniProtKB-SubCell"/>
</dbReference>
<keyword evidence="10" id="KW-1185">Reference proteome</keyword>
<evidence type="ECO:0000256" key="2">
    <source>
        <dbReference type="ARBA" id="ARBA00004186"/>
    </source>
</evidence>
<dbReference type="GO" id="GO:0030496">
    <property type="term" value="C:midbody"/>
    <property type="evidence" value="ECO:0007669"/>
    <property type="project" value="TreeGrafter"/>
</dbReference>
<feature type="compositionally biased region" description="Acidic residues" evidence="8">
    <location>
        <begin position="174"/>
        <end position="183"/>
    </location>
</feature>
<feature type="compositionally biased region" description="Basic and acidic residues" evidence="8">
    <location>
        <begin position="11"/>
        <end position="132"/>
    </location>
</feature>
<dbReference type="GO" id="GO:0032133">
    <property type="term" value="C:chromosome passenger complex"/>
    <property type="evidence" value="ECO:0007669"/>
    <property type="project" value="TreeGrafter"/>
</dbReference>
<feature type="region of interest" description="Disordered" evidence="8">
    <location>
        <begin position="1"/>
        <end position="262"/>
    </location>
</feature>
<dbReference type="InterPro" id="IPR005635">
    <property type="entry name" value="Inner_centromere_prot_ARK-bd"/>
</dbReference>
<keyword evidence="5" id="KW-0159">Chromosome partition</keyword>
<keyword evidence="4" id="KW-0963">Cytoplasm</keyword>
<evidence type="ECO:0000313" key="11">
    <source>
        <dbReference type="WBParaSite" id="L893_g21641.t3"/>
    </source>
</evidence>
<dbReference type="GO" id="GO:0051310">
    <property type="term" value="P:metaphase chromosome alignment"/>
    <property type="evidence" value="ECO:0007669"/>
    <property type="project" value="TreeGrafter"/>
</dbReference>
<organism evidence="10 11">
    <name type="scientific">Steinernema glaseri</name>
    <dbReference type="NCBI Taxonomy" id="37863"/>
    <lineage>
        <taxon>Eukaryota</taxon>
        <taxon>Metazoa</taxon>
        <taxon>Ecdysozoa</taxon>
        <taxon>Nematoda</taxon>
        <taxon>Chromadorea</taxon>
        <taxon>Rhabditida</taxon>
        <taxon>Tylenchina</taxon>
        <taxon>Panagrolaimomorpha</taxon>
        <taxon>Strongyloidoidea</taxon>
        <taxon>Steinernematidae</taxon>
        <taxon>Steinernema</taxon>
    </lineage>
</organism>
<proteinExistence type="inferred from homology"/>
<evidence type="ECO:0000256" key="8">
    <source>
        <dbReference type="SAM" id="MobiDB-lite"/>
    </source>
</evidence>
<dbReference type="AlphaFoldDB" id="A0A1I7Z0C9"/>
<dbReference type="PANTHER" id="PTHR13142:SF1">
    <property type="entry name" value="INNER CENTROMERE PROTEIN"/>
    <property type="match status" value="1"/>
</dbReference>
<evidence type="ECO:0000313" key="10">
    <source>
        <dbReference type="Proteomes" id="UP000095287"/>
    </source>
</evidence>
<dbReference type="GO" id="GO:1990385">
    <property type="term" value="C:meiotic spindle midzone"/>
    <property type="evidence" value="ECO:0007669"/>
    <property type="project" value="TreeGrafter"/>
</dbReference>
<keyword evidence="7" id="KW-0539">Nucleus</keyword>
<keyword evidence="6" id="KW-0206">Cytoskeleton</keyword>
<reference evidence="11" key="1">
    <citation type="submission" date="2016-11" db="UniProtKB">
        <authorList>
            <consortium name="WormBaseParasite"/>
        </authorList>
    </citation>
    <scope>IDENTIFICATION</scope>
</reference>
<dbReference type="GO" id="GO:0000281">
    <property type="term" value="P:mitotic cytokinesis"/>
    <property type="evidence" value="ECO:0007669"/>
    <property type="project" value="TreeGrafter"/>
</dbReference>
<evidence type="ECO:0000256" key="4">
    <source>
        <dbReference type="ARBA" id="ARBA00022490"/>
    </source>
</evidence>
<dbReference type="GO" id="GO:0000776">
    <property type="term" value="C:kinetochore"/>
    <property type="evidence" value="ECO:0007669"/>
    <property type="project" value="TreeGrafter"/>
</dbReference>
<protein>
    <submittedName>
        <fullName evidence="11">INCENP_ARK-bind domain-containing protein</fullName>
    </submittedName>
</protein>
<evidence type="ECO:0000256" key="6">
    <source>
        <dbReference type="ARBA" id="ARBA00023212"/>
    </source>
</evidence>
<evidence type="ECO:0000256" key="1">
    <source>
        <dbReference type="ARBA" id="ARBA00004123"/>
    </source>
</evidence>
<evidence type="ECO:0000256" key="5">
    <source>
        <dbReference type="ARBA" id="ARBA00022829"/>
    </source>
</evidence>
<feature type="domain" description="Inner centromere protein ARK-binding" evidence="9">
    <location>
        <begin position="242"/>
        <end position="296"/>
    </location>
</feature>
<comment type="similarity">
    <text evidence="3">Belongs to the INCENP family.</text>
</comment>
<sequence>MESVLSAETEGDAKEIKKRAAEEAKRLRQKQKEEASRLKKLAKEEATRKKLEEEERKRAVEEARKKAAEEERERIIMAEQRKKAAEEERKRAAAAAEEERKIAAAAAEEARRKAAKEAERQRIEEEQRRLKEAQGALKTPLQPKNTLAATEYEMTPDKVFKESTATNYNIEDLSSGDETDDDENPRKKVPSWAQQEQRRLKEAQGALKTPRQPKNTLAANEYEMTPDKQYKKSSVTNYNIEDLSSGDETDDDENPRKKVPSWAQPSEIIKAARLQDYSLADQIFPPIVLPDLAVVFRREPSRYPKRSSSAEWQSPLEYPKIGKSRLPQINIIKKFVEGPIIVCQMCVDSKWGNVSLVLEGVSEVAASRVNSVVCNQLDQSRLVLSQLDPSRLAWSR</sequence>
<name>A0A1I7Z0C9_9BILA</name>
<feature type="domain" description="Inner centromere protein ARK-binding" evidence="9">
    <location>
        <begin position="172"/>
        <end position="197"/>
    </location>
</feature>
<evidence type="ECO:0000259" key="9">
    <source>
        <dbReference type="Pfam" id="PF03941"/>
    </source>
</evidence>
<dbReference type="Pfam" id="PF03941">
    <property type="entry name" value="INCENP_ARK-bind"/>
    <property type="match status" value="2"/>
</dbReference>
<comment type="subcellular location">
    <subcellularLocation>
        <location evidence="2">Cytoplasm</location>
        <location evidence="2">Cytoskeleton</location>
        <location evidence="2">Spindle</location>
    </subcellularLocation>
    <subcellularLocation>
        <location evidence="1">Nucleus</location>
    </subcellularLocation>
</comment>